<accession>A0A0T6BRP0</accession>
<reference evidence="2 4" key="3">
    <citation type="submission" date="2023-03" db="EMBL/GenBank/DDBJ databases">
        <title>Agriculturally important microbes genome sequencing.</title>
        <authorList>
            <person name="Dunlap C."/>
        </authorList>
    </citation>
    <scope>NUCLEOTIDE SEQUENCE [LARGE SCALE GENOMIC DNA]</scope>
    <source>
        <strain evidence="2 4">CBP-3203</strain>
    </source>
</reference>
<dbReference type="EMBL" id="LECW02000012">
    <property type="protein sequence ID" value="KRT94305.1"/>
    <property type="molecule type" value="Genomic_DNA"/>
</dbReference>
<evidence type="ECO:0000313" key="3">
    <source>
        <dbReference type="Proteomes" id="UP000036168"/>
    </source>
</evidence>
<evidence type="ECO:0000313" key="4">
    <source>
        <dbReference type="Proteomes" id="UP001341297"/>
    </source>
</evidence>
<sequence length="78" mass="9035">MTLGKEKIDITEHVQGRFKAGGMQLYYDNEPIGRMTGMDQYDLKSGYSFQDQKFYKVADTVKKPDAKYVDCDDHQGWC</sequence>
<dbReference type="RefSeq" id="WP_053075368.1">
    <property type="nucleotide sequence ID" value="NZ_CP023481.1"/>
</dbReference>
<dbReference type="Proteomes" id="UP000036168">
    <property type="component" value="Unassembled WGS sequence"/>
</dbReference>
<dbReference type="InterPro" id="IPR020140">
    <property type="entry name" value="Uncharacterised_YusG"/>
</dbReference>
<keyword evidence="4" id="KW-1185">Reference proteome</keyword>
<evidence type="ECO:0000313" key="2">
    <source>
        <dbReference type="EMBL" id="MEC0485832.1"/>
    </source>
</evidence>
<dbReference type="Proteomes" id="UP001341297">
    <property type="component" value="Unassembled WGS sequence"/>
</dbReference>
<gene>
    <name evidence="1" type="ORF">AB447_203190</name>
    <name evidence="2" type="ORF">P8828_13490</name>
</gene>
<proteinExistence type="predicted"/>
<name>A0A0T6BRP0_9BACI</name>
<comment type="caution">
    <text evidence="1">The sequence shown here is derived from an EMBL/GenBank/DDBJ whole genome shotgun (WGS) entry which is preliminary data.</text>
</comment>
<dbReference type="EMBL" id="JARRTL010000011">
    <property type="protein sequence ID" value="MEC0485832.1"/>
    <property type="molecule type" value="Genomic_DNA"/>
</dbReference>
<organism evidence="1 3">
    <name type="scientific">Bacillus glycinifermentans</name>
    <dbReference type="NCBI Taxonomy" id="1664069"/>
    <lineage>
        <taxon>Bacteria</taxon>
        <taxon>Bacillati</taxon>
        <taxon>Bacillota</taxon>
        <taxon>Bacilli</taxon>
        <taxon>Bacillales</taxon>
        <taxon>Bacillaceae</taxon>
        <taxon>Bacillus</taxon>
    </lineage>
</organism>
<dbReference type="OrthoDB" id="2876840at2"/>
<protein>
    <submittedName>
        <fullName evidence="2">YusG family protein</fullName>
    </submittedName>
</protein>
<dbReference type="STRING" id="1664069.BGLY_3854"/>
<evidence type="ECO:0000313" key="1">
    <source>
        <dbReference type="EMBL" id="KRT94305.1"/>
    </source>
</evidence>
<dbReference type="Pfam" id="PF10830">
    <property type="entry name" value="DUF2553"/>
    <property type="match status" value="1"/>
</dbReference>
<reference evidence="1 3" key="1">
    <citation type="journal article" date="2015" name="Int. J. Syst. Evol. Microbiol.">
        <title>Bacillus glycinifermentans sp. nov., isolated from fermented soybean paste.</title>
        <authorList>
            <person name="Kim S.J."/>
            <person name="Dunlap C.A."/>
            <person name="Kwon S.W."/>
            <person name="Rooney A.P."/>
        </authorList>
    </citation>
    <scope>NUCLEOTIDE SEQUENCE [LARGE SCALE GENOMIC DNA]</scope>
    <source>
        <strain evidence="1 3">GO-13</strain>
    </source>
</reference>
<reference evidence="1" key="2">
    <citation type="submission" date="2015-10" db="EMBL/GenBank/DDBJ databases">
        <authorList>
            <person name="Gilbert D.G."/>
        </authorList>
    </citation>
    <scope>NUCLEOTIDE SEQUENCE</scope>
    <source>
        <strain evidence="1">GO-13</strain>
    </source>
</reference>
<dbReference type="AlphaFoldDB" id="A0A0T6BRP0"/>